<reference evidence="1 2" key="1">
    <citation type="submission" date="2023-09" db="EMBL/GenBank/DDBJ databases">
        <title>Genomes of two closely related lineages of the louse Polyplax serrata with different host specificities.</title>
        <authorList>
            <person name="Martinu J."/>
            <person name="Tarabai H."/>
            <person name="Stefka J."/>
            <person name="Hypsa V."/>
        </authorList>
    </citation>
    <scope>NUCLEOTIDE SEQUENCE [LARGE SCALE GENOMIC DNA]</scope>
    <source>
        <strain evidence="1">98ZLc_SE</strain>
    </source>
</reference>
<gene>
    <name evidence="1" type="ORF">RUM44_002973</name>
</gene>
<comment type="caution">
    <text evidence="1">The sequence shown here is derived from an EMBL/GenBank/DDBJ whole genome shotgun (WGS) entry which is preliminary data.</text>
</comment>
<evidence type="ECO:0000313" key="2">
    <source>
        <dbReference type="Proteomes" id="UP001359485"/>
    </source>
</evidence>
<name>A0ABR1AYP2_POLSC</name>
<accession>A0ABR1AYP2</accession>
<protein>
    <submittedName>
        <fullName evidence="1">Uncharacterized protein</fullName>
    </submittedName>
</protein>
<keyword evidence="2" id="KW-1185">Reference proteome</keyword>
<sequence>MGKTLLSNGIIAMNRMPSTHDVITPLDMETVLSGSSRGTLTLSLSPMRKNNSPPESVALHVHVDAICSVPLRKLPN</sequence>
<organism evidence="1 2">
    <name type="scientific">Polyplax serrata</name>
    <name type="common">Common mouse louse</name>
    <dbReference type="NCBI Taxonomy" id="468196"/>
    <lineage>
        <taxon>Eukaryota</taxon>
        <taxon>Metazoa</taxon>
        <taxon>Ecdysozoa</taxon>
        <taxon>Arthropoda</taxon>
        <taxon>Hexapoda</taxon>
        <taxon>Insecta</taxon>
        <taxon>Pterygota</taxon>
        <taxon>Neoptera</taxon>
        <taxon>Paraneoptera</taxon>
        <taxon>Psocodea</taxon>
        <taxon>Troctomorpha</taxon>
        <taxon>Phthiraptera</taxon>
        <taxon>Anoplura</taxon>
        <taxon>Polyplacidae</taxon>
        <taxon>Polyplax</taxon>
    </lineage>
</organism>
<dbReference type="Proteomes" id="UP001359485">
    <property type="component" value="Unassembled WGS sequence"/>
</dbReference>
<proteinExistence type="predicted"/>
<evidence type="ECO:0000313" key="1">
    <source>
        <dbReference type="EMBL" id="KAK6630804.1"/>
    </source>
</evidence>
<dbReference type="EMBL" id="JAWJWF010000007">
    <property type="protein sequence ID" value="KAK6630804.1"/>
    <property type="molecule type" value="Genomic_DNA"/>
</dbReference>